<organism evidence="1 2">
    <name type="scientific">Haloechinothrix alba</name>
    <dbReference type="NCBI Taxonomy" id="664784"/>
    <lineage>
        <taxon>Bacteria</taxon>
        <taxon>Bacillati</taxon>
        <taxon>Actinomycetota</taxon>
        <taxon>Actinomycetes</taxon>
        <taxon>Pseudonocardiales</taxon>
        <taxon>Pseudonocardiaceae</taxon>
        <taxon>Haloechinothrix</taxon>
    </lineage>
</organism>
<name>A0A238YXG7_9PSEU</name>
<evidence type="ECO:0000313" key="2">
    <source>
        <dbReference type="Proteomes" id="UP000198348"/>
    </source>
</evidence>
<dbReference type="Proteomes" id="UP000198348">
    <property type="component" value="Unassembled WGS sequence"/>
</dbReference>
<evidence type="ECO:0000313" key="1">
    <source>
        <dbReference type="EMBL" id="SNR75662.1"/>
    </source>
</evidence>
<proteinExistence type="predicted"/>
<accession>A0A238YXG7</accession>
<gene>
    <name evidence="1" type="ORF">SAMN06265360_117110</name>
</gene>
<dbReference type="EMBL" id="FZNW01000017">
    <property type="protein sequence ID" value="SNR75662.1"/>
    <property type="molecule type" value="Genomic_DNA"/>
</dbReference>
<protein>
    <recommendedName>
        <fullName evidence="3">Abortive infection C-terminus</fullName>
    </recommendedName>
</protein>
<keyword evidence="2" id="KW-1185">Reference proteome</keyword>
<reference evidence="1 2" key="1">
    <citation type="submission" date="2017-06" db="EMBL/GenBank/DDBJ databases">
        <authorList>
            <person name="Kim H.J."/>
            <person name="Triplett B.A."/>
        </authorList>
    </citation>
    <scope>NUCLEOTIDE SEQUENCE [LARGE SCALE GENOMIC DNA]</scope>
    <source>
        <strain evidence="1 2">DSM 45207</strain>
    </source>
</reference>
<sequence length="291" mass="31998">MSEAYPFQRLDDRLAGKPVDDVLLDGVPDHLELPLRDWLKAAFKVEPPYKNRPHMEELAQQVVVSLQWSAYTSRSKVEYINTLVGAPTDELLVVVDAVLQCDGDNPGVSQIGRDKRAKLRDLLYRGRSVYRISDNGRQLVRRVDPTAEDAYRAAVGAADPTTAQLLADAWRHAYKPDPEPTTAYREAVRAVEQVACPLVLPNDNDPTLGKVIAHLQDAGHKWETVLVAKGGDPGGPEPVREVMSRLWTGQVSRHGGAKNSRDQDPGEAEAAVHAAVLLVHWLSSGTLRGKS</sequence>
<evidence type="ECO:0008006" key="3">
    <source>
        <dbReference type="Google" id="ProtNLM"/>
    </source>
</evidence>
<dbReference type="RefSeq" id="WP_089302579.1">
    <property type="nucleotide sequence ID" value="NZ_FZNW01000017.1"/>
</dbReference>
<dbReference type="OrthoDB" id="4762448at2"/>
<dbReference type="AlphaFoldDB" id="A0A238YXG7"/>